<evidence type="ECO:0000256" key="1">
    <source>
        <dbReference type="ARBA" id="ARBA00022448"/>
    </source>
</evidence>
<dbReference type="PANTHER" id="PTHR24220">
    <property type="entry name" value="IMPORT ATP-BINDING PROTEIN"/>
    <property type="match status" value="1"/>
</dbReference>
<sequence>VSSGDSSLTILHPVDLSIAASERVAIVGPSGSGKSTLLGLIAGLDAPSSGQIFIDGIDITALDEDNLAQLRGSKIGFIFQSFHLIPSLTAMENILVPLEISGVSNARVKAHSLLEEVGLVNRGHHYPSQLSGGEQQRIAIARALANEPSIVLADEPTGNLDSANGGHIIELLLEVNRSRGTTIVLGTHDSNLAEIGHVTLAMKDGHIQRKEML</sequence>
<keyword evidence="2" id="KW-0547">Nucleotide-binding</keyword>
<evidence type="ECO:0000313" key="5">
    <source>
        <dbReference type="EMBL" id="SUZ75603.1"/>
    </source>
</evidence>
<evidence type="ECO:0000259" key="4">
    <source>
        <dbReference type="PROSITE" id="PS50893"/>
    </source>
</evidence>
<dbReference type="AlphaFoldDB" id="A0A381QD61"/>
<dbReference type="InterPro" id="IPR027417">
    <property type="entry name" value="P-loop_NTPase"/>
</dbReference>
<organism evidence="5">
    <name type="scientific">marine metagenome</name>
    <dbReference type="NCBI Taxonomy" id="408172"/>
    <lineage>
        <taxon>unclassified sequences</taxon>
        <taxon>metagenomes</taxon>
        <taxon>ecological metagenomes</taxon>
    </lineage>
</organism>
<reference evidence="5" key="1">
    <citation type="submission" date="2018-05" db="EMBL/GenBank/DDBJ databases">
        <authorList>
            <person name="Lanie J.A."/>
            <person name="Ng W.-L."/>
            <person name="Kazmierczak K.M."/>
            <person name="Andrzejewski T.M."/>
            <person name="Davidsen T.M."/>
            <person name="Wayne K.J."/>
            <person name="Tettelin H."/>
            <person name="Glass J.I."/>
            <person name="Rusch D."/>
            <person name="Podicherti R."/>
            <person name="Tsui H.-C.T."/>
            <person name="Winkler M.E."/>
        </authorList>
    </citation>
    <scope>NUCLEOTIDE SEQUENCE</scope>
</reference>
<dbReference type="SMART" id="SM00382">
    <property type="entry name" value="AAA"/>
    <property type="match status" value="1"/>
</dbReference>
<keyword evidence="3" id="KW-0067">ATP-binding</keyword>
<protein>
    <recommendedName>
        <fullName evidence="4">ABC transporter domain-containing protein</fullName>
    </recommendedName>
</protein>
<dbReference type="InterPro" id="IPR015854">
    <property type="entry name" value="ABC_transpr_LolD-like"/>
</dbReference>
<dbReference type="InterPro" id="IPR017911">
    <property type="entry name" value="MacB-like_ATP-bd"/>
</dbReference>
<gene>
    <name evidence="5" type="ORF">METZ01_LOCUS28457</name>
</gene>
<dbReference type="SUPFAM" id="SSF52540">
    <property type="entry name" value="P-loop containing nucleoside triphosphate hydrolases"/>
    <property type="match status" value="1"/>
</dbReference>
<dbReference type="PROSITE" id="PS00211">
    <property type="entry name" value="ABC_TRANSPORTER_1"/>
    <property type="match status" value="1"/>
</dbReference>
<dbReference type="GO" id="GO:0098796">
    <property type="term" value="C:membrane protein complex"/>
    <property type="evidence" value="ECO:0007669"/>
    <property type="project" value="UniProtKB-ARBA"/>
</dbReference>
<evidence type="ECO:0000256" key="3">
    <source>
        <dbReference type="ARBA" id="ARBA00022840"/>
    </source>
</evidence>
<dbReference type="InterPro" id="IPR003439">
    <property type="entry name" value="ABC_transporter-like_ATP-bd"/>
</dbReference>
<accession>A0A381QD61</accession>
<dbReference type="Gene3D" id="3.40.50.300">
    <property type="entry name" value="P-loop containing nucleotide triphosphate hydrolases"/>
    <property type="match status" value="1"/>
</dbReference>
<dbReference type="GO" id="GO:0016887">
    <property type="term" value="F:ATP hydrolysis activity"/>
    <property type="evidence" value="ECO:0007669"/>
    <property type="project" value="InterPro"/>
</dbReference>
<dbReference type="Pfam" id="PF00005">
    <property type="entry name" value="ABC_tran"/>
    <property type="match status" value="1"/>
</dbReference>
<evidence type="ECO:0000256" key="2">
    <source>
        <dbReference type="ARBA" id="ARBA00022741"/>
    </source>
</evidence>
<dbReference type="CDD" id="cd03255">
    <property type="entry name" value="ABC_MJ0796_LolCDE_FtsE"/>
    <property type="match status" value="1"/>
</dbReference>
<feature type="non-terminal residue" evidence="5">
    <location>
        <position position="1"/>
    </location>
</feature>
<dbReference type="PROSITE" id="PS50893">
    <property type="entry name" value="ABC_TRANSPORTER_2"/>
    <property type="match status" value="1"/>
</dbReference>
<dbReference type="InterPro" id="IPR003593">
    <property type="entry name" value="AAA+_ATPase"/>
</dbReference>
<proteinExistence type="predicted"/>
<dbReference type="GO" id="GO:0022857">
    <property type="term" value="F:transmembrane transporter activity"/>
    <property type="evidence" value="ECO:0007669"/>
    <property type="project" value="TreeGrafter"/>
</dbReference>
<dbReference type="GO" id="GO:0005886">
    <property type="term" value="C:plasma membrane"/>
    <property type="evidence" value="ECO:0007669"/>
    <property type="project" value="TreeGrafter"/>
</dbReference>
<name>A0A381QD61_9ZZZZ</name>
<dbReference type="FunFam" id="3.40.50.300:FF:000032">
    <property type="entry name" value="Export ABC transporter ATP-binding protein"/>
    <property type="match status" value="1"/>
</dbReference>
<dbReference type="InterPro" id="IPR017871">
    <property type="entry name" value="ABC_transporter-like_CS"/>
</dbReference>
<keyword evidence="1" id="KW-0813">Transport</keyword>
<dbReference type="EMBL" id="UINC01001251">
    <property type="protein sequence ID" value="SUZ75603.1"/>
    <property type="molecule type" value="Genomic_DNA"/>
</dbReference>
<dbReference type="GO" id="GO:0005524">
    <property type="term" value="F:ATP binding"/>
    <property type="evidence" value="ECO:0007669"/>
    <property type="project" value="UniProtKB-KW"/>
</dbReference>
<feature type="domain" description="ABC transporter" evidence="4">
    <location>
        <begin position="1"/>
        <end position="213"/>
    </location>
</feature>